<sequence length="85" mass="9355" precursor="true">MSRTNHLIVLILLIPGIMLSGCINSDSSPDSDNQQTTTDNTSSILAKNNAILTDTEIESLENETKELDRLIESMDTDENITFEGI</sequence>
<dbReference type="RefSeq" id="WP_013194360.1">
    <property type="nucleotide sequence ID" value="NC_014253.1"/>
</dbReference>
<dbReference type="GeneID" id="9346524"/>
<dbReference type="KEGG" id="mev:Metev_0895"/>
<accession>D7E8X1</accession>
<gene>
    <name evidence="1" type="ordered locus">Metev_0895</name>
</gene>
<protein>
    <submittedName>
        <fullName evidence="1">Uncharacterized protein</fullName>
    </submittedName>
</protein>
<dbReference type="STRING" id="644295.Metev_0895"/>
<dbReference type="AlphaFoldDB" id="D7E8X1"/>
<name>D7E8X1_METEZ</name>
<proteinExistence type="predicted"/>
<keyword evidence="2" id="KW-1185">Reference proteome</keyword>
<dbReference type="Proteomes" id="UP000000391">
    <property type="component" value="Chromosome"/>
</dbReference>
<dbReference type="HOGENOM" id="CLU_2504933_0_0_2"/>
<evidence type="ECO:0000313" key="2">
    <source>
        <dbReference type="Proteomes" id="UP000000391"/>
    </source>
</evidence>
<dbReference type="EMBL" id="CP002069">
    <property type="protein sequence ID" value="ADI73792.1"/>
    <property type="molecule type" value="Genomic_DNA"/>
</dbReference>
<organism evidence="1 2">
    <name type="scientific">Methanohalobium evestigatum (strain ATCC BAA-1072 / DSM 3721 / NBRC 107634 / OCM 161 / Z-7303)</name>
    <dbReference type="NCBI Taxonomy" id="644295"/>
    <lineage>
        <taxon>Archaea</taxon>
        <taxon>Methanobacteriati</taxon>
        <taxon>Methanobacteriota</taxon>
        <taxon>Stenosarchaea group</taxon>
        <taxon>Methanomicrobia</taxon>
        <taxon>Methanosarcinales</taxon>
        <taxon>Methanosarcinaceae</taxon>
        <taxon>Methanohalobium</taxon>
    </lineage>
</organism>
<reference evidence="1 2" key="1">
    <citation type="submission" date="2010-06" db="EMBL/GenBank/DDBJ databases">
        <title>Complete sequence chromosome of Methanohalobium evestigatum Z-7303.</title>
        <authorList>
            <consortium name="US DOE Joint Genome Institute"/>
            <person name="Lucas S."/>
            <person name="Copeland A."/>
            <person name="Lapidus A."/>
            <person name="Cheng J.-F."/>
            <person name="Bruce D."/>
            <person name="Goodwin L."/>
            <person name="Pitluck S."/>
            <person name="Saunders E."/>
            <person name="Detter J.C."/>
            <person name="Han C."/>
            <person name="Tapia R."/>
            <person name="Land M."/>
            <person name="Hauser L."/>
            <person name="Kyrpides N."/>
            <person name="Mikhailova N."/>
            <person name="Sieprawska-Lupa M."/>
            <person name="Whitman W.B."/>
            <person name="Anderson I."/>
            <person name="Woyke T."/>
        </authorList>
    </citation>
    <scope>NUCLEOTIDE SEQUENCE [LARGE SCALE GENOMIC DNA]</scope>
    <source>
        <strain evidence="2">ATCC BAA-1072 / DSM 3721 / NBRC 107634 / OCM 161 / Z-7303</strain>
    </source>
</reference>
<dbReference type="PROSITE" id="PS51257">
    <property type="entry name" value="PROKAR_LIPOPROTEIN"/>
    <property type="match status" value="1"/>
</dbReference>
<evidence type="ECO:0000313" key="1">
    <source>
        <dbReference type="EMBL" id="ADI73792.1"/>
    </source>
</evidence>